<name>A0A8H4EK60_GIGMA</name>
<evidence type="ECO:0000313" key="1">
    <source>
        <dbReference type="EMBL" id="KAF0502814.1"/>
    </source>
</evidence>
<comment type="caution">
    <text evidence="1">The sequence shown here is derived from an EMBL/GenBank/DDBJ whole genome shotgun (WGS) entry which is preliminary data.</text>
</comment>
<dbReference type="Proteomes" id="UP000439903">
    <property type="component" value="Unassembled WGS sequence"/>
</dbReference>
<organism evidence="1 2">
    <name type="scientific">Gigaspora margarita</name>
    <dbReference type="NCBI Taxonomy" id="4874"/>
    <lineage>
        <taxon>Eukaryota</taxon>
        <taxon>Fungi</taxon>
        <taxon>Fungi incertae sedis</taxon>
        <taxon>Mucoromycota</taxon>
        <taxon>Glomeromycotina</taxon>
        <taxon>Glomeromycetes</taxon>
        <taxon>Diversisporales</taxon>
        <taxon>Gigasporaceae</taxon>
        <taxon>Gigaspora</taxon>
    </lineage>
</organism>
<reference evidence="1 2" key="1">
    <citation type="journal article" date="2019" name="Environ. Microbiol.">
        <title>At the nexus of three kingdoms: the genome of the mycorrhizal fungus Gigaspora margarita provides insights into plant, endobacterial and fungal interactions.</title>
        <authorList>
            <person name="Venice F."/>
            <person name="Ghignone S."/>
            <person name="Salvioli di Fossalunga A."/>
            <person name="Amselem J."/>
            <person name="Novero M."/>
            <person name="Xianan X."/>
            <person name="Sedzielewska Toro K."/>
            <person name="Morin E."/>
            <person name="Lipzen A."/>
            <person name="Grigoriev I.V."/>
            <person name="Henrissat B."/>
            <person name="Martin F.M."/>
            <person name="Bonfante P."/>
        </authorList>
    </citation>
    <scope>NUCLEOTIDE SEQUENCE [LARGE SCALE GENOMIC DNA]</scope>
    <source>
        <strain evidence="1 2">BEG34</strain>
    </source>
</reference>
<dbReference type="EMBL" id="WTPW01000522">
    <property type="protein sequence ID" value="KAF0502814.1"/>
    <property type="molecule type" value="Genomic_DNA"/>
</dbReference>
<protein>
    <submittedName>
        <fullName evidence="1">Uncharacterized protein</fullName>
    </submittedName>
</protein>
<sequence>MKTNKKKRLVHHRLNPSPEKLSTFNLTDQFDMLSVEDKQLVYMIFMKNFLQKDEIKDLFIDKIDYWEIRIVRYCY</sequence>
<accession>A0A8H4EK60</accession>
<gene>
    <name evidence="1" type="ORF">F8M41_019783</name>
</gene>
<keyword evidence="2" id="KW-1185">Reference proteome</keyword>
<proteinExistence type="predicted"/>
<evidence type="ECO:0000313" key="2">
    <source>
        <dbReference type="Proteomes" id="UP000439903"/>
    </source>
</evidence>
<dbReference type="AlphaFoldDB" id="A0A8H4EK60"/>